<organism evidence="2 3">
    <name type="scientific">Legionella donaldsonii</name>
    <dbReference type="NCBI Taxonomy" id="45060"/>
    <lineage>
        <taxon>Bacteria</taxon>
        <taxon>Pseudomonadati</taxon>
        <taxon>Pseudomonadota</taxon>
        <taxon>Gammaproteobacteria</taxon>
        <taxon>Legionellales</taxon>
        <taxon>Legionellaceae</taxon>
        <taxon>Legionella</taxon>
    </lineage>
</organism>
<gene>
    <name evidence="2" type="ORF">NCTC13292_02437</name>
</gene>
<protein>
    <submittedName>
        <fullName evidence="2">PhnO-related protein</fullName>
    </submittedName>
</protein>
<dbReference type="Pfam" id="PF12112">
    <property type="entry name" value="DUF3579"/>
    <property type="match status" value="1"/>
</dbReference>
<feature type="compositionally biased region" description="Basic and acidic residues" evidence="1">
    <location>
        <begin position="1"/>
        <end position="11"/>
    </location>
</feature>
<dbReference type="Proteomes" id="UP000254677">
    <property type="component" value="Unassembled WGS sequence"/>
</dbReference>
<name>A0A378JGS8_9GAMM</name>
<evidence type="ECO:0000313" key="2">
    <source>
        <dbReference type="EMBL" id="STX43870.1"/>
    </source>
</evidence>
<dbReference type="AlphaFoldDB" id="A0A378JGS8"/>
<dbReference type="EMBL" id="UGOA01000001">
    <property type="protein sequence ID" value="STX43870.1"/>
    <property type="molecule type" value="Genomic_DNA"/>
</dbReference>
<dbReference type="OrthoDB" id="9814727at2"/>
<dbReference type="RefSeq" id="WP_115222016.1">
    <property type="nucleotide sequence ID" value="NZ_CAXYJE010000002.1"/>
</dbReference>
<dbReference type="InterPro" id="IPR021969">
    <property type="entry name" value="DUF3579"/>
</dbReference>
<dbReference type="Gene3D" id="3.30.70.2340">
    <property type="entry name" value="Uncharacterised protein PF12112 family, DUF3579"/>
    <property type="match status" value="1"/>
</dbReference>
<sequence length="94" mass="10586">MAEDSENKKIVIEGVTPQGKPFRPSDWAERMSGTMASFKNRRIHYSPLLQPSVNTEGYKCVLLDPKLKESSPQVYQAILDFAKANNLKICGENE</sequence>
<accession>A0A378JGS8</accession>
<reference evidence="2 3" key="1">
    <citation type="submission" date="2018-06" db="EMBL/GenBank/DDBJ databases">
        <authorList>
            <consortium name="Pathogen Informatics"/>
            <person name="Doyle S."/>
        </authorList>
    </citation>
    <scope>NUCLEOTIDE SEQUENCE [LARGE SCALE GENOMIC DNA]</scope>
    <source>
        <strain evidence="2 3">NCTC13292</strain>
    </source>
</reference>
<feature type="region of interest" description="Disordered" evidence="1">
    <location>
        <begin position="1"/>
        <end position="27"/>
    </location>
</feature>
<keyword evidence="3" id="KW-1185">Reference proteome</keyword>
<evidence type="ECO:0000313" key="3">
    <source>
        <dbReference type="Proteomes" id="UP000254677"/>
    </source>
</evidence>
<evidence type="ECO:0000256" key="1">
    <source>
        <dbReference type="SAM" id="MobiDB-lite"/>
    </source>
</evidence>
<proteinExistence type="predicted"/>